<evidence type="ECO:0000313" key="3">
    <source>
        <dbReference type="Proteomes" id="UP000708148"/>
    </source>
</evidence>
<evidence type="ECO:0000313" key="2">
    <source>
        <dbReference type="EMBL" id="CAD7703290.1"/>
    </source>
</evidence>
<keyword evidence="3" id="KW-1185">Reference proteome</keyword>
<accession>A0A8S1J7X9</accession>
<protein>
    <submittedName>
        <fullName evidence="2">Uncharacterized protein</fullName>
    </submittedName>
</protein>
<dbReference type="Proteomes" id="UP000708148">
    <property type="component" value="Unassembled WGS sequence"/>
</dbReference>
<feature type="compositionally biased region" description="Pro residues" evidence="1">
    <location>
        <begin position="35"/>
        <end position="45"/>
    </location>
</feature>
<gene>
    <name evidence="2" type="ORF">OSTQU699_LOCUS8647</name>
</gene>
<dbReference type="EMBL" id="CAJHUC010002142">
    <property type="protein sequence ID" value="CAD7703290.1"/>
    <property type="molecule type" value="Genomic_DNA"/>
</dbReference>
<evidence type="ECO:0000256" key="1">
    <source>
        <dbReference type="SAM" id="MobiDB-lite"/>
    </source>
</evidence>
<reference evidence="2" key="1">
    <citation type="submission" date="2020-12" db="EMBL/GenBank/DDBJ databases">
        <authorList>
            <person name="Iha C."/>
        </authorList>
    </citation>
    <scope>NUCLEOTIDE SEQUENCE</scope>
</reference>
<sequence>MRPSFIPHLHSSSHIDGCDSLPSGKSAPKAQSSPLPLPSPTPGPHPHPHPTHTPTIMPTPESATVAQATGPPAVLRCLLLLPGCPKDAVSGCGWATRPLLNKLGDARQRPERMVRCLCRQEHPECMCLRVCYPGCAAVFVVEKDWVGPQRTVDLTRQGVG</sequence>
<proteinExistence type="predicted"/>
<feature type="region of interest" description="Disordered" evidence="1">
    <location>
        <begin position="1"/>
        <end position="65"/>
    </location>
</feature>
<organism evidence="2 3">
    <name type="scientific">Ostreobium quekettii</name>
    <dbReference type="NCBI Taxonomy" id="121088"/>
    <lineage>
        <taxon>Eukaryota</taxon>
        <taxon>Viridiplantae</taxon>
        <taxon>Chlorophyta</taxon>
        <taxon>core chlorophytes</taxon>
        <taxon>Ulvophyceae</taxon>
        <taxon>TCBD clade</taxon>
        <taxon>Bryopsidales</taxon>
        <taxon>Ostreobineae</taxon>
        <taxon>Ostreobiaceae</taxon>
        <taxon>Ostreobium</taxon>
    </lineage>
</organism>
<comment type="caution">
    <text evidence="2">The sequence shown here is derived from an EMBL/GenBank/DDBJ whole genome shotgun (WGS) entry which is preliminary data.</text>
</comment>
<name>A0A8S1J7X9_9CHLO</name>
<dbReference type="AlphaFoldDB" id="A0A8S1J7X9"/>